<name>A0A258HNE9_9CAUL</name>
<dbReference type="PANTHER" id="PTHR43861">
    <property type="entry name" value="TRANS-ACONITATE 2-METHYLTRANSFERASE-RELATED"/>
    <property type="match status" value="1"/>
</dbReference>
<evidence type="ECO:0000313" key="5">
    <source>
        <dbReference type="Proteomes" id="UP000216147"/>
    </source>
</evidence>
<comment type="caution">
    <text evidence="4">The sequence shown here is derived from an EMBL/GenBank/DDBJ whole genome shotgun (WGS) entry which is preliminary data.</text>
</comment>
<keyword evidence="1" id="KW-0489">Methyltransferase</keyword>
<evidence type="ECO:0000259" key="3">
    <source>
        <dbReference type="Pfam" id="PF13649"/>
    </source>
</evidence>
<dbReference type="EMBL" id="NCEQ01000003">
    <property type="protein sequence ID" value="OYX58117.1"/>
    <property type="molecule type" value="Genomic_DNA"/>
</dbReference>
<sequence>MSDPVAPGVFDAAADIVDLYDRRSSDWIADRGAVLTEADRLWLDRFTASLAPGDTVLDVGCGSGRPMAAALLDRGFKVTGVDSSARLAAHAAADLPTGRFLQADMRTLKLGQTFAGVLAWHSLFHLSPEDQRLALPGLLAHCAPRSVVMFSSGPRLGHAMGEWRGEPLYHGSLEPGAYEAELAKHGFWIESGVRADDGSVWLARRDG</sequence>
<dbReference type="Pfam" id="PF13649">
    <property type="entry name" value="Methyltransf_25"/>
    <property type="match status" value="1"/>
</dbReference>
<keyword evidence="2" id="KW-0808">Transferase</keyword>
<dbReference type="SUPFAM" id="SSF53335">
    <property type="entry name" value="S-adenosyl-L-methionine-dependent methyltransferases"/>
    <property type="match status" value="1"/>
</dbReference>
<evidence type="ECO:0000256" key="2">
    <source>
        <dbReference type="ARBA" id="ARBA00022679"/>
    </source>
</evidence>
<evidence type="ECO:0000256" key="1">
    <source>
        <dbReference type="ARBA" id="ARBA00022603"/>
    </source>
</evidence>
<evidence type="ECO:0000313" key="4">
    <source>
        <dbReference type="EMBL" id="OYX58117.1"/>
    </source>
</evidence>
<dbReference type="CDD" id="cd02440">
    <property type="entry name" value="AdoMet_MTases"/>
    <property type="match status" value="1"/>
</dbReference>
<gene>
    <name evidence="4" type="ORF">B7Y86_03675</name>
</gene>
<organism evidence="4 5">
    <name type="scientific">Brevundimonas subvibrioides</name>
    <dbReference type="NCBI Taxonomy" id="74313"/>
    <lineage>
        <taxon>Bacteria</taxon>
        <taxon>Pseudomonadati</taxon>
        <taxon>Pseudomonadota</taxon>
        <taxon>Alphaproteobacteria</taxon>
        <taxon>Caulobacterales</taxon>
        <taxon>Caulobacteraceae</taxon>
        <taxon>Brevundimonas</taxon>
    </lineage>
</organism>
<dbReference type="Gene3D" id="3.40.50.150">
    <property type="entry name" value="Vaccinia Virus protein VP39"/>
    <property type="match status" value="1"/>
</dbReference>
<reference evidence="4 5" key="1">
    <citation type="submission" date="2017-03" db="EMBL/GenBank/DDBJ databases">
        <title>Lifting the veil on microbial sulfur biogeochemistry in mining wastewaters.</title>
        <authorList>
            <person name="Kantor R.S."/>
            <person name="Colenbrander Nelson T."/>
            <person name="Marshall S."/>
            <person name="Bennett D."/>
            <person name="Apte S."/>
            <person name="Camacho D."/>
            <person name="Thomas B.C."/>
            <person name="Warren L.A."/>
            <person name="Banfield J.F."/>
        </authorList>
    </citation>
    <scope>NUCLEOTIDE SEQUENCE [LARGE SCALE GENOMIC DNA]</scope>
    <source>
        <strain evidence="4">32-68-21</strain>
    </source>
</reference>
<dbReference type="GO" id="GO:0008168">
    <property type="term" value="F:methyltransferase activity"/>
    <property type="evidence" value="ECO:0007669"/>
    <property type="project" value="UniProtKB-KW"/>
</dbReference>
<dbReference type="Proteomes" id="UP000216147">
    <property type="component" value="Unassembled WGS sequence"/>
</dbReference>
<dbReference type="InterPro" id="IPR029063">
    <property type="entry name" value="SAM-dependent_MTases_sf"/>
</dbReference>
<dbReference type="PANTHER" id="PTHR43861:SF1">
    <property type="entry name" value="TRANS-ACONITATE 2-METHYLTRANSFERASE"/>
    <property type="match status" value="1"/>
</dbReference>
<protein>
    <recommendedName>
        <fullName evidence="3">Methyltransferase domain-containing protein</fullName>
    </recommendedName>
</protein>
<feature type="domain" description="Methyltransferase" evidence="3">
    <location>
        <begin position="56"/>
        <end position="144"/>
    </location>
</feature>
<proteinExistence type="predicted"/>
<dbReference type="GO" id="GO:0032259">
    <property type="term" value="P:methylation"/>
    <property type="evidence" value="ECO:0007669"/>
    <property type="project" value="UniProtKB-KW"/>
</dbReference>
<dbReference type="InterPro" id="IPR041698">
    <property type="entry name" value="Methyltransf_25"/>
</dbReference>
<dbReference type="AlphaFoldDB" id="A0A258HNE9"/>
<accession>A0A258HNE9</accession>